<name>A0AAW1RCN1_9CHLO</name>
<dbReference type="Proteomes" id="UP001438707">
    <property type="component" value="Unassembled WGS sequence"/>
</dbReference>
<protein>
    <submittedName>
        <fullName evidence="1">Uncharacterized protein</fullName>
    </submittedName>
</protein>
<gene>
    <name evidence="1" type="ORF">WJX74_001309</name>
</gene>
<evidence type="ECO:0000313" key="1">
    <source>
        <dbReference type="EMBL" id="KAK9831056.1"/>
    </source>
</evidence>
<keyword evidence="2" id="KW-1185">Reference proteome</keyword>
<proteinExistence type="predicted"/>
<organism evidence="1 2">
    <name type="scientific">Apatococcus lobatus</name>
    <dbReference type="NCBI Taxonomy" id="904363"/>
    <lineage>
        <taxon>Eukaryota</taxon>
        <taxon>Viridiplantae</taxon>
        <taxon>Chlorophyta</taxon>
        <taxon>core chlorophytes</taxon>
        <taxon>Trebouxiophyceae</taxon>
        <taxon>Chlorellales</taxon>
        <taxon>Chlorellaceae</taxon>
        <taxon>Apatococcus</taxon>
    </lineage>
</organism>
<evidence type="ECO:0000313" key="2">
    <source>
        <dbReference type="Proteomes" id="UP001438707"/>
    </source>
</evidence>
<dbReference type="AlphaFoldDB" id="A0AAW1RCN1"/>
<comment type="caution">
    <text evidence="1">The sequence shown here is derived from an EMBL/GenBank/DDBJ whole genome shotgun (WGS) entry which is preliminary data.</text>
</comment>
<sequence>MPSVPDVLAKVFVCVPFFWNVHKLPTLRSVTEAIDGWPTEVAVRIISNKPERLAGTLESWNTSPSFEAVVGPANHTHPFELTWAHRNYMLDALQTGGYTAFVYLEDDIPMHWHTLLSWAHDNEALEPRGLQRQFYRTEIAPWNGRPYMTDARGYTSLDKAMSVSRTVHLETPTISGHTDFVVLSDPYSAMYVASAAVMHKFAASPQWTDRNSPWSSWGAEAGGEMAANAIIFLDPPLGFWSAGLVPYDAASKTILPIAAVEHASNRLCAELALKHGFHDHAPDASLGLYFCAVEPHLLFSESHNLTHAGLARSAAVQL</sequence>
<accession>A0AAW1RCN1</accession>
<reference evidence="1 2" key="1">
    <citation type="journal article" date="2024" name="Nat. Commun.">
        <title>Phylogenomics reveals the evolutionary origins of lichenization in chlorophyte algae.</title>
        <authorList>
            <person name="Puginier C."/>
            <person name="Libourel C."/>
            <person name="Otte J."/>
            <person name="Skaloud P."/>
            <person name="Haon M."/>
            <person name="Grisel S."/>
            <person name="Petersen M."/>
            <person name="Berrin J.G."/>
            <person name="Delaux P.M."/>
            <person name="Dal Grande F."/>
            <person name="Keller J."/>
        </authorList>
    </citation>
    <scope>NUCLEOTIDE SEQUENCE [LARGE SCALE GENOMIC DNA]</scope>
    <source>
        <strain evidence="1 2">SAG 2145</strain>
    </source>
</reference>
<dbReference type="EMBL" id="JALJOS010000014">
    <property type="protein sequence ID" value="KAK9831056.1"/>
    <property type="molecule type" value="Genomic_DNA"/>
</dbReference>